<dbReference type="GO" id="GO:0000976">
    <property type="term" value="F:transcription cis-regulatory region binding"/>
    <property type="evidence" value="ECO:0007669"/>
    <property type="project" value="TreeGrafter"/>
</dbReference>
<dbReference type="PROSITE" id="PS00356">
    <property type="entry name" value="HTH_LACI_1"/>
    <property type="match status" value="1"/>
</dbReference>
<dbReference type="AlphaFoldDB" id="A0A953HT23"/>
<name>A0A953HT23_9BACT</name>
<dbReference type="InterPro" id="IPR000843">
    <property type="entry name" value="HTH_LacI"/>
</dbReference>
<comment type="caution">
    <text evidence="5">The sequence shown here is derived from an EMBL/GenBank/DDBJ whole genome shotgun (WGS) entry which is preliminary data.</text>
</comment>
<dbReference type="PANTHER" id="PTHR30146">
    <property type="entry name" value="LACI-RELATED TRANSCRIPTIONAL REPRESSOR"/>
    <property type="match status" value="1"/>
</dbReference>
<dbReference type="Gene3D" id="1.10.260.40">
    <property type="entry name" value="lambda repressor-like DNA-binding domains"/>
    <property type="match status" value="1"/>
</dbReference>
<keyword evidence="3" id="KW-0804">Transcription</keyword>
<dbReference type="RefSeq" id="WP_222578917.1">
    <property type="nucleotide sequence ID" value="NZ_JAHVHU010000005.1"/>
</dbReference>
<feature type="domain" description="HTH lacI-type" evidence="4">
    <location>
        <begin position="3"/>
        <end position="57"/>
    </location>
</feature>
<protein>
    <submittedName>
        <fullName evidence="5">LacI family transcriptional regulator</fullName>
    </submittedName>
</protein>
<dbReference type="Pfam" id="PF13407">
    <property type="entry name" value="Peripla_BP_4"/>
    <property type="match status" value="1"/>
</dbReference>
<evidence type="ECO:0000256" key="1">
    <source>
        <dbReference type="ARBA" id="ARBA00023015"/>
    </source>
</evidence>
<keyword evidence="6" id="KW-1185">Reference proteome</keyword>
<keyword evidence="1" id="KW-0805">Transcription regulation</keyword>
<dbReference type="SMART" id="SM00354">
    <property type="entry name" value="HTH_LACI"/>
    <property type="match status" value="1"/>
</dbReference>
<organism evidence="5 6">
    <name type="scientific">Membranihabitans marinus</name>
    <dbReference type="NCBI Taxonomy" id="1227546"/>
    <lineage>
        <taxon>Bacteria</taxon>
        <taxon>Pseudomonadati</taxon>
        <taxon>Bacteroidota</taxon>
        <taxon>Saprospiria</taxon>
        <taxon>Saprospirales</taxon>
        <taxon>Saprospiraceae</taxon>
        <taxon>Membranihabitans</taxon>
    </lineage>
</organism>
<evidence type="ECO:0000313" key="6">
    <source>
        <dbReference type="Proteomes" id="UP000753961"/>
    </source>
</evidence>
<dbReference type="PROSITE" id="PS50932">
    <property type="entry name" value="HTH_LACI_2"/>
    <property type="match status" value="1"/>
</dbReference>
<proteinExistence type="predicted"/>
<dbReference type="PANTHER" id="PTHR30146:SF144">
    <property type="entry name" value="LACI-FAMILY TRANSCRIPTION REGULATOR"/>
    <property type="match status" value="1"/>
</dbReference>
<dbReference type="EMBL" id="JAHVHU010000005">
    <property type="protein sequence ID" value="MBY5957393.1"/>
    <property type="molecule type" value="Genomic_DNA"/>
</dbReference>
<reference evidence="5" key="1">
    <citation type="submission" date="2021-06" db="EMBL/GenBank/DDBJ databases">
        <title>44 bacteria genomes isolated from Dapeng, Shenzhen.</title>
        <authorList>
            <person name="Zheng W."/>
            <person name="Yu S."/>
            <person name="Huang Y."/>
        </authorList>
    </citation>
    <scope>NUCLEOTIDE SEQUENCE</scope>
    <source>
        <strain evidence="5">DP5N28-2</strain>
    </source>
</reference>
<dbReference type="Gene3D" id="3.40.50.2300">
    <property type="match status" value="2"/>
</dbReference>
<dbReference type="SUPFAM" id="SSF47413">
    <property type="entry name" value="lambda repressor-like DNA-binding domains"/>
    <property type="match status" value="1"/>
</dbReference>
<evidence type="ECO:0000256" key="2">
    <source>
        <dbReference type="ARBA" id="ARBA00023125"/>
    </source>
</evidence>
<dbReference type="SUPFAM" id="SSF53822">
    <property type="entry name" value="Periplasmic binding protein-like I"/>
    <property type="match status" value="1"/>
</dbReference>
<dbReference type="Pfam" id="PF00356">
    <property type="entry name" value="LacI"/>
    <property type="match status" value="1"/>
</dbReference>
<keyword evidence="2" id="KW-0238">DNA-binding</keyword>
<dbReference type="Proteomes" id="UP000753961">
    <property type="component" value="Unassembled WGS sequence"/>
</dbReference>
<gene>
    <name evidence="5" type="ORF">KUV50_04540</name>
</gene>
<accession>A0A953HT23</accession>
<dbReference type="CDD" id="cd01392">
    <property type="entry name" value="HTH_LacI"/>
    <property type="match status" value="1"/>
</dbReference>
<evidence type="ECO:0000259" key="4">
    <source>
        <dbReference type="PROSITE" id="PS50932"/>
    </source>
</evidence>
<evidence type="ECO:0000313" key="5">
    <source>
        <dbReference type="EMBL" id="MBY5957393.1"/>
    </source>
</evidence>
<sequence>MKAKIKDIAKHAGVSTGTVDRVIHNRGRVSSHTYNKVKQAMRELRYKPDIVARTLAKKEKSLLKILIPYPYQDFYWKMIRNGIEQGLTEFAPYRIKGQTVFYDMNDPGHFESIAQQILQEKPHAILIGSEFYRQTIDLVRQCSEQDIQCIVMNAEIQSIPVLTYIGINSYVVGELVGRIIRSTRGCSSVMVVHTTENIDNTIHLKNKELGLFDALDQSSLSFQKESVIFSNKKNSEMDSSSLAAIIKEKEIDTVYVTTSKAYMFANALKNQFPDLYIIGHDLIDQNISLLKQEQIDLLIDQSGYRMGFLSVKSWVDHHILEKEISEKQYLPLDIIYKENLPFYI</sequence>
<dbReference type="GO" id="GO:0003700">
    <property type="term" value="F:DNA-binding transcription factor activity"/>
    <property type="evidence" value="ECO:0007669"/>
    <property type="project" value="TreeGrafter"/>
</dbReference>
<dbReference type="InterPro" id="IPR010982">
    <property type="entry name" value="Lambda_DNA-bd_dom_sf"/>
</dbReference>
<evidence type="ECO:0000256" key="3">
    <source>
        <dbReference type="ARBA" id="ARBA00023163"/>
    </source>
</evidence>
<dbReference type="InterPro" id="IPR025997">
    <property type="entry name" value="SBP_2_dom"/>
</dbReference>
<dbReference type="InterPro" id="IPR028082">
    <property type="entry name" value="Peripla_BP_I"/>
</dbReference>